<dbReference type="HAMAP" id="MF_00265">
    <property type="entry name" value="VapC_Nob1"/>
    <property type="match status" value="1"/>
</dbReference>
<organism evidence="7 8">
    <name type="scientific">Deinococcus aetherius</name>
    <dbReference type="NCBI Taxonomy" id="200252"/>
    <lineage>
        <taxon>Bacteria</taxon>
        <taxon>Thermotogati</taxon>
        <taxon>Deinococcota</taxon>
        <taxon>Deinococci</taxon>
        <taxon>Deinococcales</taxon>
        <taxon>Deinococcaceae</taxon>
        <taxon>Deinococcus</taxon>
    </lineage>
</organism>
<protein>
    <recommendedName>
        <fullName evidence="5">Ribonuclease VapC</fullName>
        <shortName evidence="5">RNase VapC</shortName>
        <ecNumber evidence="5">3.1.-.-</ecNumber>
    </recommendedName>
    <alternativeName>
        <fullName evidence="5">Toxin VapC</fullName>
    </alternativeName>
</protein>
<keyword evidence="3 5" id="KW-0479">Metal-binding</keyword>
<evidence type="ECO:0000313" key="7">
    <source>
        <dbReference type="EMBL" id="BDP40758.1"/>
    </source>
</evidence>
<dbReference type="EC" id="3.1.-.-" evidence="5"/>
<dbReference type="Proteomes" id="UP001064971">
    <property type="component" value="Chromosome"/>
</dbReference>
<sequence length="140" mass="15038">MRTPTAPVSAALLDANILLRYLTGDPKPLADRARMLFERAERGEVRLILTPLTVAECVWVLKSFYKHPLPVIASALQQVMALGGVTTGQEGVVGDALTSMARHNVDFADAYLAELARRGGMSVATFDADFGRLGVTLLAP</sequence>
<keyword evidence="4 5" id="KW-0378">Hydrolase</keyword>
<comment type="cofactor">
    <cofactor evidence="5">
        <name>Mg(2+)</name>
        <dbReference type="ChEBI" id="CHEBI:18420"/>
    </cofactor>
</comment>
<feature type="binding site" evidence="5">
    <location>
        <position position="109"/>
    </location>
    <ligand>
        <name>Mg(2+)</name>
        <dbReference type="ChEBI" id="CHEBI:18420"/>
    </ligand>
</feature>
<proteinExistence type="inferred from homology"/>
<feature type="binding site" evidence="5">
    <location>
        <position position="14"/>
    </location>
    <ligand>
        <name>Mg(2+)</name>
        <dbReference type="ChEBI" id="CHEBI:18420"/>
    </ligand>
</feature>
<dbReference type="InterPro" id="IPR029060">
    <property type="entry name" value="PIN-like_dom_sf"/>
</dbReference>
<keyword evidence="1 5" id="KW-1277">Toxin-antitoxin system</keyword>
<dbReference type="EMBL" id="AP026560">
    <property type="protein sequence ID" value="BDP40758.1"/>
    <property type="molecule type" value="Genomic_DNA"/>
</dbReference>
<keyword evidence="2 5" id="KW-0540">Nuclease</keyword>
<dbReference type="InterPro" id="IPR022907">
    <property type="entry name" value="VapC_family"/>
</dbReference>
<evidence type="ECO:0000256" key="2">
    <source>
        <dbReference type="ARBA" id="ARBA00022722"/>
    </source>
</evidence>
<reference evidence="7" key="1">
    <citation type="submission" date="2022-07" db="EMBL/GenBank/DDBJ databases">
        <title>Complete Genome Sequence of the Radioresistant Bacterium Deinococcus aetherius ST0316, Isolated from the Air Dust collected in Lower Stratosphere above Japan.</title>
        <authorList>
            <person name="Satoh K."/>
            <person name="Hagiwara K."/>
            <person name="Katsumata K."/>
            <person name="Kubo A."/>
            <person name="Yokobori S."/>
            <person name="Yamagishi A."/>
            <person name="Oono Y."/>
            <person name="Narumi I."/>
        </authorList>
    </citation>
    <scope>NUCLEOTIDE SEQUENCE</scope>
    <source>
        <strain evidence="7">ST0316</strain>
    </source>
</reference>
<evidence type="ECO:0000256" key="1">
    <source>
        <dbReference type="ARBA" id="ARBA00022649"/>
    </source>
</evidence>
<dbReference type="Pfam" id="PF01850">
    <property type="entry name" value="PIN"/>
    <property type="match status" value="1"/>
</dbReference>
<evidence type="ECO:0000313" key="8">
    <source>
        <dbReference type="Proteomes" id="UP001064971"/>
    </source>
</evidence>
<name>A0ABN6RDN4_9DEIO</name>
<dbReference type="InterPro" id="IPR002716">
    <property type="entry name" value="PIN_dom"/>
</dbReference>
<gene>
    <name evidence="7" type="primary">vapC_2</name>
    <name evidence="5" type="synonym">vapC</name>
    <name evidence="7" type="ORF">DAETH_07270</name>
</gene>
<comment type="function">
    <text evidence="5">Toxic component of a toxin-antitoxin (TA) system. An RNase.</text>
</comment>
<keyword evidence="5" id="KW-0800">Toxin</keyword>
<evidence type="ECO:0000256" key="3">
    <source>
        <dbReference type="ARBA" id="ARBA00022723"/>
    </source>
</evidence>
<keyword evidence="5" id="KW-0460">Magnesium</keyword>
<evidence type="ECO:0000256" key="4">
    <source>
        <dbReference type="ARBA" id="ARBA00022801"/>
    </source>
</evidence>
<dbReference type="Gene3D" id="3.40.50.1010">
    <property type="entry name" value="5'-nuclease"/>
    <property type="match status" value="1"/>
</dbReference>
<feature type="domain" description="PIN" evidence="6">
    <location>
        <begin position="12"/>
        <end position="133"/>
    </location>
</feature>
<comment type="similarity">
    <text evidence="5">Belongs to the PINc/VapC protein family.</text>
</comment>
<evidence type="ECO:0000256" key="5">
    <source>
        <dbReference type="HAMAP-Rule" id="MF_00265"/>
    </source>
</evidence>
<dbReference type="SUPFAM" id="SSF88723">
    <property type="entry name" value="PIN domain-like"/>
    <property type="match status" value="1"/>
</dbReference>
<keyword evidence="8" id="KW-1185">Reference proteome</keyword>
<accession>A0ABN6RDN4</accession>
<dbReference type="RefSeq" id="WP_264776569.1">
    <property type="nucleotide sequence ID" value="NZ_AP026560.1"/>
</dbReference>
<evidence type="ECO:0000259" key="6">
    <source>
        <dbReference type="Pfam" id="PF01850"/>
    </source>
</evidence>